<evidence type="ECO:0000313" key="4">
    <source>
        <dbReference type="Proteomes" id="UP000000763"/>
    </source>
</evidence>
<reference evidence="3" key="2">
    <citation type="submission" date="2001-11" db="EMBL/GenBank/DDBJ databases">
        <title>Oryza sativa nipponbare(GA3) genomic DNA, chromosome 7, PAC clone:P0675B10.</title>
        <authorList>
            <person name="Sasaki T."/>
            <person name="Matsumoto T."/>
            <person name="Yamamoto K."/>
        </authorList>
    </citation>
    <scope>NUCLEOTIDE SEQUENCE</scope>
</reference>
<feature type="region of interest" description="Disordered" evidence="1">
    <location>
        <begin position="19"/>
        <end position="41"/>
    </location>
</feature>
<sequence>MTTYQIRRLQALPARIQQRWEGGSNSTGTGRRRIRQPQSWPRWIPSAPTTLHLLDGDDIYDHDLLLTTTTGGGVGLS</sequence>
<dbReference type="EMBL" id="AP003806">
    <property type="protein sequence ID" value="BAC06962.1"/>
    <property type="molecule type" value="Genomic_DNA"/>
</dbReference>
<reference evidence="4" key="3">
    <citation type="journal article" date="2005" name="Nature">
        <title>The map-based sequence of the rice genome.</title>
        <authorList>
            <consortium name="International rice genome sequencing project (IRGSP)"/>
            <person name="Matsumoto T."/>
            <person name="Wu J."/>
            <person name="Kanamori H."/>
            <person name="Katayose Y."/>
            <person name="Fujisawa M."/>
            <person name="Namiki N."/>
            <person name="Mizuno H."/>
            <person name="Yamamoto K."/>
            <person name="Antonio B.A."/>
            <person name="Baba T."/>
            <person name="Sakata K."/>
            <person name="Nagamura Y."/>
            <person name="Aoki H."/>
            <person name="Arikawa K."/>
            <person name="Arita K."/>
            <person name="Bito T."/>
            <person name="Chiden Y."/>
            <person name="Fujitsuka N."/>
            <person name="Fukunaka R."/>
            <person name="Hamada M."/>
            <person name="Harada C."/>
            <person name="Hayashi A."/>
            <person name="Hijishita S."/>
            <person name="Honda M."/>
            <person name="Hosokawa S."/>
            <person name="Ichikawa Y."/>
            <person name="Idonuma A."/>
            <person name="Iijima M."/>
            <person name="Ikeda M."/>
            <person name="Ikeno M."/>
            <person name="Ito K."/>
            <person name="Ito S."/>
            <person name="Ito T."/>
            <person name="Ito Y."/>
            <person name="Ito Y."/>
            <person name="Iwabuchi A."/>
            <person name="Kamiya K."/>
            <person name="Karasawa W."/>
            <person name="Kurita K."/>
            <person name="Katagiri S."/>
            <person name="Kikuta A."/>
            <person name="Kobayashi H."/>
            <person name="Kobayashi N."/>
            <person name="Machita K."/>
            <person name="Maehara T."/>
            <person name="Masukawa M."/>
            <person name="Mizubayashi T."/>
            <person name="Mukai Y."/>
            <person name="Nagasaki H."/>
            <person name="Nagata Y."/>
            <person name="Naito S."/>
            <person name="Nakashima M."/>
            <person name="Nakama Y."/>
            <person name="Nakamichi Y."/>
            <person name="Nakamura M."/>
            <person name="Meguro A."/>
            <person name="Negishi M."/>
            <person name="Ohta I."/>
            <person name="Ohta T."/>
            <person name="Okamoto M."/>
            <person name="Ono N."/>
            <person name="Saji S."/>
            <person name="Sakaguchi M."/>
            <person name="Sakai K."/>
            <person name="Shibata M."/>
            <person name="Shimokawa T."/>
            <person name="Song J."/>
            <person name="Takazaki Y."/>
            <person name="Terasawa K."/>
            <person name="Tsugane M."/>
            <person name="Tsuji K."/>
            <person name="Ueda S."/>
            <person name="Waki K."/>
            <person name="Yamagata H."/>
            <person name="Yamamoto M."/>
            <person name="Yamamoto S."/>
            <person name="Yamane H."/>
            <person name="Yoshiki S."/>
            <person name="Yoshihara R."/>
            <person name="Yukawa K."/>
            <person name="Zhong H."/>
            <person name="Yano M."/>
            <person name="Yuan Q."/>
            <person name="Ouyang S."/>
            <person name="Liu J."/>
            <person name="Jones K.M."/>
            <person name="Gansberger K."/>
            <person name="Moffat K."/>
            <person name="Hill J."/>
            <person name="Bera J."/>
            <person name="Fadrosh D."/>
            <person name="Jin S."/>
            <person name="Johri S."/>
            <person name="Kim M."/>
            <person name="Overton L."/>
            <person name="Reardon M."/>
            <person name="Tsitrin T."/>
            <person name="Vuong H."/>
            <person name="Weaver B."/>
            <person name="Ciecko A."/>
            <person name="Tallon L."/>
            <person name="Jackson J."/>
            <person name="Pai G."/>
            <person name="Aken S.V."/>
            <person name="Utterback T."/>
            <person name="Reidmuller S."/>
            <person name="Feldblyum T."/>
            <person name="Hsiao J."/>
            <person name="Zismann V."/>
            <person name="Iobst S."/>
            <person name="de Vazeille A.R."/>
            <person name="Buell C.R."/>
            <person name="Ying K."/>
            <person name="Li Y."/>
            <person name="Lu T."/>
            <person name="Huang Y."/>
            <person name="Zhao Q."/>
            <person name="Feng Q."/>
            <person name="Zhang L."/>
            <person name="Zhu J."/>
            <person name="Weng Q."/>
            <person name="Mu J."/>
            <person name="Lu Y."/>
            <person name="Fan D."/>
            <person name="Liu Y."/>
            <person name="Guan J."/>
            <person name="Zhang Y."/>
            <person name="Yu S."/>
            <person name="Liu X."/>
            <person name="Zhang Y."/>
            <person name="Hong G."/>
            <person name="Han B."/>
            <person name="Choisne N."/>
            <person name="Demange N."/>
            <person name="Orjeda G."/>
            <person name="Samain S."/>
            <person name="Cattolico L."/>
            <person name="Pelletier E."/>
            <person name="Couloux A."/>
            <person name="Segurens B."/>
            <person name="Wincker P."/>
            <person name="D'Hont A."/>
            <person name="Scarpelli C."/>
            <person name="Weissenbach J."/>
            <person name="Salanoubat M."/>
            <person name="Quetier F."/>
            <person name="Yu Y."/>
            <person name="Kim H.R."/>
            <person name="Rambo T."/>
            <person name="Currie J."/>
            <person name="Collura K."/>
            <person name="Luo M."/>
            <person name="Yang T."/>
            <person name="Ammiraju J.S.S."/>
            <person name="Engler F."/>
            <person name="Soderlund C."/>
            <person name="Wing R.A."/>
            <person name="Palmer L.E."/>
            <person name="de la Bastide M."/>
            <person name="Spiegel L."/>
            <person name="Nascimento L."/>
            <person name="Zutavern T."/>
            <person name="O'Shaughnessy A."/>
            <person name="Dike S."/>
            <person name="Dedhia N."/>
            <person name="Preston R."/>
            <person name="Balija V."/>
            <person name="McCombie W.R."/>
            <person name="Chow T."/>
            <person name="Chen H."/>
            <person name="Chung M."/>
            <person name="Chen C."/>
            <person name="Shaw J."/>
            <person name="Wu H."/>
            <person name="Hsiao K."/>
            <person name="Chao Y."/>
            <person name="Chu M."/>
            <person name="Cheng C."/>
            <person name="Hour A."/>
            <person name="Lee P."/>
            <person name="Lin S."/>
            <person name="Lin Y."/>
            <person name="Liou J."/>
            <person name="Liu S."/>
            <person name="Hsing Y."/>
            <person name="Raghuvanshi S."/>
            <person name="Mohanty A."/>
            <person name="Bharti A.K."/>
            <person name="Gaur A."/>
            <person name="Gupta V."/>
            <person name="Kumar D."/>
            <person name="Ravi V."/>
            <person name="Vij S."/>
            <person name="Kapur A."/>
            <person name="Khurana P."/>
            <person name="Khurana P."/>
            <person name="Khurana J.P."/>
            <person name="Tyagi A.K."/>
            <person name="Gaikwad K."/>
            <person name="Singh A."/>
            <person name="Dalal V."/>
            <person name="Srivastava S."/>
            <person name="Dixit A."/>
            <person name="Pal A.K."/>
            <person name="Ghazi I.A."/>
            <person name="Yadav M."/>
            <person name="Pandit A."/>
            <person name="Bhargava A."/>
            <person name="Sureshbabu K."/>
            <person name="Batra K."/>
            <person name="Sharma T.R."/>
            <person name="Mohapatra T."/>
            <person name="Singh N.K."/>
            <person name="Messing J."/>
            <person name="Nelson A.B."/>
            <person name="Fuks G."/>
            <person name="Kavchok S."/>
            <person name="Keizer G."/>
            <person name="Linton E."/>
            <person name="Llaca V."/>
            <person name="Song R."/>
            <person name="Tanyolac B."/>
            <person name="Young S."/>
            <person name="Ho-Il K."/>
            <person name="Hahn J.H."/>
            <person name="Sangsakoo G."/>
            <person name="Vanavichit A."/>
            <person name="de Mattos Luiz.A.T."/>
            <person name="Zimmer P.D."/>
            <person name="Malone G."/>
            <person name="Dellagostin O."/>
            <person name="de Oliveira A.C."/>
            <person name="Bevan M."/>
            <person name="Bancroft I."/>
            <person name="Minx P."/>
            <person name="Cordum H."/>
            <person name="Wilson R."/>
            <person name="Cheng Z."/>
            <person name="Jin W."/>
            <person name="Jiang J."/>
            <person name="Leong S.A."/>
            <person name="Iwama H."/>
            <person name="Gojobori T."/>
            <person name="Itoh T."/>
            <person name="Niimura Y."/>
            <person name="Fujii Y."/>
            <person name="Habara T."/>
            <person name="Sakai H."/>
            <person name="Sato Y."/>
            <person name="Wilson G."/>
            <person name="Kumar K."/>
            <person name="McCouch S."/>
            <person name="Juretic N."/>
            <person name="Hoen D."/>
            <person name="Wright S."/>
            <person name="Bruskiewich R."/>
            <person name="Bureau T."/>
            <person name="Miyao A."/>
            <person name="Hirochika H."/>
            <person name="Nishikawa T."/>
            <person name="Kadowaki K."/>
            <person name="Sugiura M."/>
            <person name="Burr B."/>
            <person name="Sasaki T."/>
        </authorList>
    </citation>
    <scope>NUCLEOTIDE SEQUENCE [LARGE SCALE GENOMIC DNA]</scope>
    <source>
        <strain evidence="4">cv. Nipponbare</strain>
    </source>
</reference>
<proteinExistence type="predicted"/>
<name>Q8L4G5_ORYSJ</name>
<dbReference type="AlphaFoldDB" id="Q8L4G5"/>
<reference evidence="4" key="4">
    <citation type="journal article" date="2008" name="Nucleic Acids Res.">
        <title>The rice annotation project database (RAP-DB): 2008 update.</title>
        <authorList>
            <consortium name="The rice annotation project (RAP)"/>
        </authorList>
    </citation>
    <scope>GENOME REANNOTATION</scope>
    <source>
        <strain evidence="4">cv. Nipponbare</strain>
    </source>
</reference>
<gene>
    <name evidence="2" type="primary">OJ1103_E04.124</name>
    <name evidence="3" type="synonym">P0675B10.114</name>
</gene>
<accession>Q8L4G5</accession>
<evidence type="ECO:0000313" key="2">
    <source>
        <dbReference type="EMBL" id="BAC06962.1"/>
    </source>
</evidence>
<protein>
    <submittedName>
        <fullName evidence="2">Uncharacterized protein</fullName>
    </submittedName>
</protein>
<evidence type="ECO:0000313" key="3">
    <source>
        <dbReference type="EMBL" id="BAD30668.1"/>
    </source>
</evidence>
<reference evidence="2" key="1">
    <citation type="submission" date="2001-07" db="EMBL/GenBank/DDBJ databases">
        <title>Oryza sativa nipponbare(GA3) genomic DNA, chromosome 7, BAC clone:OJ1103_E04.</title>
        <authorList>
            <person name="Sasaki T."/>
            <person name="Matsumoto T."/>
            <person name="Yamamoto K."/>
        </authorList>
    </citation>
    <scope>NUCLEOTIDE SEQUENCE</scope>
</reference>
<organism evidence="2 4">
    <name type="scientific">Oryza sativa subsp. japonica</name>
    <name type="common">Rice</name>
    <dbReference type="NCBI Taxonomy" id="39947"/>
    <lineage>
        <taxon>Eukaryota</taxon>
        <taxon>Viridiplantae</taxon>
        <taxon>Streptophyta</taxon>
        <taxon>Embryophyta</taxon>
        <taxon>Tracheophyta</taxon>
        <taxon>Spermatophyta</taxon>
        <taxon>Magnoliopsida</taxon>
        <taxon>Liliopsida</taxon>
        <taxon>Poales</taxon>
        <taxon>Poaceae</taxon>
        <taxon>BOP clade</taxon>
        <taxon>Oryzoideae</taxon>
        <taxon>Oryzeae</taxon>
        <taxon>Oryzinae</taxon>
        <taxon>Oryza</taxon>
        <taxon>Oryza sativa</taxon>
    </lineage>
</organism>
<evidence type="ECO:0000256" key="1">
    <source>
        <dbReference type="SAM" id="MobiDB-lite"/>
    </source>
</evidence>
<dbReference type="EMBL" id="AP004347">
    <property type="protein sequence ID" value="BAD30668.1"/>
    <property type="molecule type" value="Genomic_DNA"/>
</dbReference>
<dbReference type="Proteomes" id="UP000000763">
    <property type="component" value="Chromosome 7"/>
</dbReference>